<dbReference type="Proteomes" id="UP000092631">
    <property type="component" value="Chromosome"/>
</dbReference>
<gene>
    <name evidence="1" type="ORF">A4V03_01270</name>
</gene>
<organism evidence="1 2">
    <name type="scientific">Bacteroides caecimuris</name>
    <dbReference type="NCBI Taxonomy" id="1796613"/>
    <lineage>
        <taxon>Bacteria</taxon>
        <taxon>Pseudomonadati</taxon>
        <taxon>Bacteroidota</taxon>
        <taxon>Bacteroidia</taxon>
        <taxon>Bacteroidales</taxon>
        <taxon>Bacteroidaceae</taxon>
        <taxon>Bacteroides</taxon>
    </lineage>
</organism>
<dbReference type="PROSITE" id="PS51257">
    <property type="entry name" value="PROKAR_LIPOPROTEIN"/>
    <property type="match status" value="1"/>
</dbReference>
<evidence type="ECO:0008006" key="3">
    <source>
        <dbReference type="Google" id="ProtNLM"/>
    </source>
</evidence>
<dbReference type="KEGG" id="bcae:A4V03_01270"/>
<reference evidence="2" key="1">
    <citation type="submission" date="2016-04" db="EMBL/GenBank/DDBJ databases">
        <title>Complete Genome Sequences of Twelve Strains of a Stable Defined Moderately Diverse Mouse Microbiota 2 (sDMDMm2).</title>
        <authorList>
            <person name="Uchimura Y."/>
            <person name="Wyss M."/>
            <person name="Brugiroux S."/>
            <person name="Limenitakis J.P."/>
            <person name="Stecher B."/>
            <person name="McCoy K.D."/>
            <person name="Macpherson A.J."/>
        </authorList>
    </citation>
    <scope>NUCLEOTIDE SEQUENCE [LARGE SCALE GENOMIC DNA]</scope>
    <source>
        <strain evidence="2">I48</strain>
    </source>
</reference>
<dbReference type="AlphaFoldDB" id="A0A1C7GX77"/>
<evidence type="ECO:0000313" key="2">
    <source>
        <dbReference type="Proteomes" id="UP000092631"/>
    </source>
</evidence>
<dbReference type="EMBL" id="CP015401">
    <property type="protein sequence ID" value="ANU56366.1"/>
    <property type="molecule type" value="Genomic_DNA"/>
</dbReference>
<protein>
    <recommendedName>
        <fullName evidence="3">DUF4843 domain-containing protein</fullName>
    </recommendedName>
</protein>
<accession>A0A1C7GX77</accession>
<dbReference type="RefSeq" id="WP_065537650.1">
    <property type="nucleotide sequence ID" value="NZ_CARILY010000047.1"/>
</dbReference>
<sequence length="638" mass="75037">MRKNIYLFLLAGLFTACGEDDLIRYSLEKDGLQFYTGEDSKLIPGDASDLDRIFNFATATYQERKKGDEREETYYYGDNLEAYTYEKIYMQIQGFPSPDERPYKLKTIKLEDEESDFVPEVIFEPYYSVAPEQVRDTIKFTIVRPKNERGEFMRGTYRFGITIDTEDNPFFQEGVTEQNVLEVTLKDIYEKPDDWDAREEWLGAFDEEKYAFMLTYSQRPFVRSNDYMWNKTDKYNQELVAYLKEHPEMATRFATEIPDMPKTVWWKGDVETNLLGAYSREKFDFIRSVMGEEELLENDKLVYWNLIFREKVAADAGYEFPVNQSRAGWWNNQALGEWAVDKQEFVTRTIFETCKLNNVPEDAWEYVPSVIRLNIDAYNTAHPGAPLGLSFPEDNLVPEWWEMRQELFGEFSSIKRDVIVKALFEYNRDTSWEPVKGIPQLKNPQLTNANFSLGYMPKIKNAIAAYNKTHPDTMIELPIVKPAWWNQSFLGDEYNEKKENFVKGVMSQYGFSGTPNQQTVWNQWNIIFRYEAKRGGDEDIVFPVLDESLIKPSYWDKYKYLGEYSESKLVFTWMTLLPKCYGSVDEYALRNGYWHPYTQEGVYKVLVEAYNANYTTFMNRYASSNPEPFEYPATFPGN</sequence>
<name>A0A1C7GX77_9BACE</name>
<evidence type="ECO:0000313" key="1">
    <source>
        <dbReference type="EMBL" id="ANU56366.1"/>
    </source>
</evidence>
<dbReference type="GeneID" id="82185763"/>
<proteinExistence type="predicted"/>
<dbReference type="OrthoDB" id="1095531at2"/>
<keyword evidence="2" id="KW-1185">Reference proteome</keyword>